<name>A0A7W4UBU6_9CELL</name>
<sequence>MERLDGTALRAWAAAATTALAAARARVDAVNVFPVADSDTGTNVYLTVAGGSEALAREEQGAAGRGEPPGGGQDAASGDDGAAPSGDVRVGEAPGGPDDSGGGGEPGADVVARRFAHGALLAARGNSGVIVSQYLAGLARTLPATAGPVDLALALTSAAHAARSAVAEPQEGTVLTLAEVVARSATSAADRGSGLGGVLAAALADGHASLGRISAEHPVLRAARVVDAGACALLVLLDALGRVVAGEGGAAADLDWLPAAGSHPHGRGTTAGPDGEAATHGPGEGGGAYEVMLLVRSPAAVDDRPPADATGPADGTARAGGPDAADARHRPDGLDLAPELSARMQALGDSVAVVGGDGLWHVHVHTDDPGRAVVEAALGERDQVVVRLLVDRAATGLPTGLGVVACTGSVDLAGPLASLGAVTLVRCDGTGVTERHLVRAITDTGTSHVVVLPGDVATAELARRCADALAPAGLTVEVLPALDELRVTVGAIALAGSDPDAGAAARVASCLRSLRGLRTAEVTDPAPASALEAVDALLAGQAGPSGAETLTLLTGCDVTAAARAELEEHVAERHPQLTVLGAGPADGVPSYWMGVE</sequence>
<dbReference type="SMART" id="SM01121">
    <property type="entry name" value="Dak1_2"/>
    <property type="match status" value="1"/>
</dbReference>
<reference evidence="3 4" key="2">
    <citation type="submission" date="2020-08" db="EMBL/GenBank/DDBJ databases">
        <authorList>
            <person name="Partida-Martinez L."/>
            <person name="Huntemann M."/>
            <person name="Clum A."/>
            <person name="Wang J."/>
            <person name="Palaniappan K."/>
            <person name="Ritter S."/>
            <person name="Chen I.-M."/>
            <person name="Stamatis D."/>
            <person name="Reddy T."/>
            <person name="O'Malley R."/>
            <person name="Daum C."/>
            <person name="Shapiro N."/>
            <person name="Ivanova N."/>
            <person name="Kyrpides N."/>
            <person name="Woyke T."/>
        </authorList>
    </citation>
    <scope>NUCLEOTIDE SEQUENCE [LARGE SCALE GENOMIC DNA]</scope>
    <source>
        <strain evidence="3 4">RAS26</strain>
    </source>
</reference>
<evidence type="ECO:0000313" key="4">
    <source>
        <dbReference type="Proteomes" id="UP000518206"/>
    </source>
</evidence>
<dbReference type="Pfam" id="PF21645">
    <property type="entry name" value="FakA-like_M"/>
    <property type="match status" value="1"/>
</dbReference>
<dbReference type="GO" id="GO:0004371">
    <property type="term" value="F:glycerone kinase activity"/>
    <property type="evidence" value="ECO:0007669"/>
    <property type="project" value="InterPro"/>
</dbReference>
<feature type="compositionally biased region" description="Low complexity" evidence="1">
    <location>
        <begin position="74"/>
        <end position="97"/>
    </location>
</feature>
<dbReference type="Proteomes" id="UP000518206">
    <property type="component" value="Unassembled WGS sequence"/>
</dbReference>
<evidence type="ECO:0000259" key="2">
    <source>
        <dbReference type="PROSITE" id="PS51480"/>
    </source>
</evidence>
<dbReference type="SUPFAM" id="SSF101473">
    <property type="entry name" value="DhaL-like"/>
    <property type="match status" value="1"/>
</dbReference>
<comment type="caution">
    <text evidence="3">The sequence shown here is derived from an EMBL/GenBank/DDBJ whole genome shotgun (WGS) entry which is preliminary data.</text>
</comment>
<dbReference type="Pfam" id="PF02734">
    <property type="entry name" value="Dak2"/>
    <property type="match status" value="1"/>
</dbReference>
<dbReference type="GO" id="GO:0006071">
    <property type="term" value="P:glycerol metabolic process"/>
    <property type="evidence" value="ECO:0007669"/>
    <property type="project" value="InterPro"/>
</dbReference>
<dbReference type="PANTHER" id="PTHR33434:SF4">
    <property type="entry name" value="PHOSPHATASE PROTEIN"/>
    <property type="match status" value="1"/>
</dbReference>
<dbReference type="SMART" id="SM01120">
    <property type="entry name" value="Dak2"/>
    <property type="match status" value="1"/>
</dbReference>
<evidence type="ECO:0000313" key="3">
    <source>
        <dbReference type="EMBL" id="MBB2921212.1"/>
    </source>
</evidence>
<dbReference type="InterPro" id="IPR033470">
    <property type="entry name" value="FakA-like_C"/>
</dbReference>
<feature type="domain" description="DhaL" evidence="2">
    <location>
        <begin position="7"/>
        <end position="242"/>
    </location>
</feature>
<feature type="region of interest" description="Disordered" evidence="1">
    <location>
        <begin position="262"/>
        <end position="283"/>
    </location>
</feature>
<dbReference type="InterPro" id="IPR036117">
    <property type="entry name" value="DhaL_dom_sf"/>
</dbReference>
<organism evidence="3 4">
    <name type="scientific">Cellulomonas cellasea</name>
    <dbReference type="NCBI Taxonomy" id="43670"/>
    <lineage>
        <taxon>Bacteria</taxon>
        <taxon>Bacillati</taxon>
        <taxon>Actinomycetota</taxon>
        <taxon>Actinomycetes</taxon>
        <taxon>Micrococcales</taxon>
        <taxon>Cellulomonadaceae</taxon>
        <taxon>Cellulomonas</taxon>
    </lineage>
</organism>
<dbReference type="Gene3D" id="1.25.40.340">
    <property type="match status" value="1"/>
</dbReference>
<accession>A0A7W4UBU6</accession>
<reference evidence="3 4" key="1">
    <citation type="submission" date="2020-08" db="EMBL/GenBank/DDBJ databases">
        <title>The Agave Microbiome: Exploring the role of microbial communities in plant adaptations to desert environments.</title>
        <authorList>
            <person name="Partida-Martinez L.P."/>
        </authorList>
    </citation>
    <scope>NUCLEOTIDE SEQUENCE [LARGE SCALE GENOMIC DNA]</scope>
    <source>
        <strain evidence="3 4">RAS26</strain>
    </source>
</reference>
<dbReference type="InterPro" id="IPR048394">
    <property type="entry name" value="FakA-like_M"/>
</dbReference>
<feature type="compositionally biased region" description="Low complexity" evidence="1">
    <location>
        <begin position="307"/>
        <end position="324"/>
    </location>
</feature>
<dbReference type="InterPro" id="IPR004007">
    <property type="entry name" value="DhaL_dom"/>
</dbReference>
<dbReference type="InterPro" id="IPR050270">
    <property type="entry name" value="DegV_domain_contain"/>
</dbReference>
<proteinExistence type="predicted"/>
<feature type="region of interest" description="Disordered" evidence="1">
    <location>
        <begin position="301"/>
        <end position="334"/>
    </location>
</feature>
<dbReference type="PANTHER" id="PTHR33434">
    <property type="entry name" value="DEGV DOMAIN-CONTAINING PROTEIN DR_1986-RELATED"/>
    <property type="match status" value="1"/>
</dbReference>
<feature type="compositionally biased region" description="Gly residues" evidence="1">
    <location>
        <begin position="63"/>
        <end position="73"/>
    </location>
</feature>
<dbReference type="RefSeq" id="WP_183294266.1">
    <property type="nucleotide sequence ID" value="NZ_JACHVX010000001.1"/>
</dbReference>
<feature type="region of interest" description="Disordered" evidence="1">
    <location>
        <begin position="57"/>
        <end position="109"/>
    </location>
</feature>
<gene>
    <name evidence="3" type="ORF">FHR80_000106</name>
</gene>
<dbReference type="EMBL" id="JACHVX010000001">
    <property type="protein sequence ID" value="MBB2921212.1"/>
    <property type="molecule type" value="Genomic_DNA"/>
</dbReference>
<dbReference type="PROSITE" id="PS51480">
    <property type="entry name" value="DHAL"/>
    <property type="match status" value="1"/>
</dbReference>
<protein>
    <recommendedName>
        <fullName evidence="2">DhaL domain-containing protein</fullName>
    </recommendedName>
</protein>
<evidence type="ECO:0000256" key="1">
    <source>
        <dbReference type="SAM" id="MobiDB-lite"/>
    </source>
</evidence>
<dbReference type="AlphaFoldDB" id="A0A7W4UBU6"/>